<name>A0A074THC3_9RHOB</name>
<dbReference type="AlphaFoldDB" id="A0A074THC3"/>
<accession>A0A074THC3</accession>
<proteinExistence type="predicted"/>
<reference evidence="2 3" key="1">
    <citation type="submission" date="2014-03" db="EMBL/GenBank/DDBJ databases">
        <title>The draft genome sequence of Thioclava dalianensis DLFJ1-1.</title>
        <authorList>
            <person name="Lai Q."/>
            <person name="Shao Z."/>
        </authorList>
    </citation>
    <scope>NUCLEOTIDE SEQUENCE [LARGE SCALE GENOMIC DNA]</scope>
    <source>
        <strain evidence="2 3">DLFJ1-1</strain>
    </source>
</reference>
<gene>
    <name evidence="2" type="ORF">DL1_11830</name>
</gene>
<organism evidence="2 3">
    <name type="scientific">Thioclava dalianensis</name>
    <dbReference type="NCBI Taxonomy" id="1185766"/>
    <lineage>
        <taxon>Bacteria</taxon>
        <taxon>Pseudomonadati</taxon>
        <taxon>Pseudomonadota</taxon>
        <taxon>Alphaproteobacteria</taxon>
        <taxon>Rhodobacterales</taxon>
        <taxon>Paracoccaceae</taxon>
        <taxon>Thioclava</taxon>
    </lineage>
</organism>
<evidence type="ECO:0000313" key="2">
    <source>
        <dbReference type="EMBL" id="KEP68428.1"/>
    </source>
</evidence>
<dbReference type="EMBL" id="JHEH01000033">
    <property type="protein sequence ID" value="KEP68428.1"/>
    <property type="molecule type" value="Genomic_DNA"/>
</dbReference>
<comment type="caution">
    <text evidence="2">The sequence shown here is derived from an EMBL/GenBank/DDBJ whole genome shotgun (WGS) entry which is preliminary data.</text>
</comment>
<sequence length="66" mass="7795">MEQKFSPFTAEDYRLGEMRVRYEEALGQIARLEERLAHEASLSSRLSLRLSLLEVHCFGPNYRHQQ</sequence>
<protein>
    <submittedName>
        <fullName evidence="2">Uncharacterized protein</fullName>
    </submittedName>
</protein>
<keyword evidence="3" id="KW-1185">Reference proteome</keyword>
<evidence type="ECO:0000256" key="1">
    <source>
        <dbReference type="SAM" id="Coils"/>
    </source>
</evidence>
<dbReference type="STRING" id="1185766.SAMN05216224_10830"/>
<evidence type="ECO:0000313" key="3">
    <source>
        <dbReference type="Proteomes" id="UP000027725"/>
    </source>
</evidence>
<feature type="coiled-coil region" evidence="1">
    <location>
        <begin position="15"/>
        <end position="42"/>
    </location>
</feature>
<keyword evidence="1" id="KW-0175">Coiled coil</keyword>
<dbReference type="Proteomes" id="UP000027725">
    <property type="component" value="Unassembled WGS sequence"/>
</dbReference>